<evidence type="ECO:0000256" key="2">
    <source>
        <dbReference type="SAM" id="SignalP"/>
    </source>
</evidence>
<keyword evidence="2" id="KW-0732">Signal</keyword>
<protein>
    <submittedName>
        <fullName evidence="3">Uncharacterized protein</fullName>
    </submittedName>
</protein>
<evidence type="ECO:0000313" key="3">
    <source>
        <dbReference type="EMBL" id="GJS66062.1"/>
    </source>
</evidence>
<keyword evidence="4" id="KW-1185">Reference proteome</keyword>
<dbReference type="EMBL" id="BQNB010009622">
    <property type="protein sequence ID" value="GJS66062.1"/>
    <property type="molecule type" value="Genomic_DNA"/>
</dbReference>
<feature type="signal peptide" evidence="2">
    <location>
        <begin position="1"/>
        <end position="23"/>
    </location>
</feature>
<feature type="region of interest" description="Disordered" evidence="1">
    <location>
        <begin position="81"/>
        <end position="132"/>
    </location>
</feature>
<sequence length="132" mass="15159">MMMMMAVCGWRLLWLWWREDKLASEGECIWGSGRSAHEEPFWSSPDMSAGKLFRRRRKVAGGGRWWPAELGKKGRVRKFSDVTQASEEVGEDSDHPTDPTQVPILDQLSISSKPKKKQPSKKTQRQEAEVSR</sequence>
<proteinExistence type="predicted"/>
<feature type="compositionally biased region" description="Basic residues" evidence="1">
    <location>
        <begin position="113"/>
        <end position="123"/>
    </location>
</feature>
<dbReference type="Proteomes" id="UP001151760">
    <property type="component" value="Unassembled WGS sequence"/>
</dbReference>
<organism evidence="3 4">
    <name type="scientific">Tanacetum coccineum</name>
    <dbReference type="NCBI Taxonomy" id="301880"/>
    <lineage>
        <taxon>Eukaryota</taxon>
        <taxon>Viridiplantae</taxon>
        <taxon>Streptophyta</taxon>
        <taxon>Embryophyta</taxon>
        <taxon>Tracheophyta</taxon>
        <taxon>Spermatophyta</taxon>
        <taxon>Magnoliopsida</taxon>
        <taxon>eudicotyledons</taxon>
        <taxon>Gunneridae</taxon>
        <taxon>Pentapetalae</taxon>
        <taxon>asterids</taxon>
        <taxon>campanulids</taxon>
        <taxon>Asterales</taxon>
        <taxon>Asteraceae</taxon>
        <taxon>Asteroideae</taxon>
        <taxon>Anthemideae</taxon>
        <taxon>Anthemidinae</taxon>
        <taxon>Tanacetum</taxon>
    </lineage>
</organism>
<name>A0ABQ4XL47_9ASTR</name>
<reference evidence="3" key="1">
    <citation type="journal article" date="2022" name="Int. J. Mol. Sci.">
        <title>Draft Genome of Tanacetum Coccineum: Genomic Comparison of Closely Related Tanacetum-Family Plants.</title>
        <authorList>
            <person name="Yamashiro T."/>
            <person name="Shiraishi A."/>
            <person name="Nakayama K."/>
            <person name="Satake H."/>
        </authorList>
    </citation>
    <scope>NUCLEOTIDE SEQUENCE</scope>
</reference>
<gene>
    <name evidence="3" type="ORF">Tco_0680626</name>
</gene>
<feature type="chain" id="PRO_5045205221" evidence="2">
    <location>
        <begin position="24"/>
        <end position="132"/>
    </location>
</feature>
<comment type="caution">
    <text evidence="3">The sequence shown here is derived from an EMBL/GenBank/DDBJ whole genome shotgun (WGS) entry which is preliminary data.</text>
</comment>
<evidence type="ECO:0000256" key="1">
    <source>
        <dbReference type="SAM" id="MobiDB-lite"/>
    </source>
</evidence>
<reference evidence="3" key="2">
    <citation type="submission" date="2022-01" db="EMBL/GenBank/DDBJ databases">
        <authorList>
            <person name="Yamashiro T."/>
            <person name="Shiraishi A."/>
            <person name="Satake H."/>
            <person name="Nakayama K."/>
        </authorList>
    </citation>
    <scope>NUCLEOTIDE SEQUENCE</scope>
</reference>
<accession>A0ABQ4XL47</accession>
<evidence type="ECO:0000313" key="4">
    <source>
        <dbReference type="Proteomes" id="UP001151760"/>
    </source>
</evidence>